<dbReference type="PANTHER" id="PTHR36220:SF1">
    <property type="entry name" value="GAMMA TUBULIN COMPLEX COMPONENT C-TERMINAL DOMAIN-CONTAINING PROTEIN"/>
    <property type="match status" value="1"/>
</dbReference>
<organism evidence="5 6">
    <name type="scientific">Marinicella sediminis</name>
    <dbReference type="NCBI Taxonomy" id="1792834"/>
    <lineage>
        <taxon>Bacteria</taxon>
        <taxon>Pseudomonadati</taxon>
        <taxon>Pseudomonadota</taxon>
        <taxon>Gammaproteobacteria</taxon>
        <taxon>Lysobacterales</taxon>
        <taxon>Marinicellaceae</taxon>
        <taxon>Marinicella</taxon>
    </lineage>
</organism>
<dbReference type="Proteomes" id="UP001595533">
    <property type="component" value="Unassembled WGS sequence"/>
</dbReference>
<evidence type="ECO:0000313" key="5">
    <source>
        <dbReference type="EMBL" id="MFC3194825.1"/>
    </source>
</evidence>
<dbReference type="Gene3D" id="2.130.10.130">
    <property type="entry name" value="Integrin alpha, N-terminal"/>
    <property type="match status" value="3"/>
</dbReference>
<comment type="caution">
    <text evidence="5">The sequence shown here is derived from an EMBL/GenBank/DDBJ whole genome shotgun (WGS) entry which is preliminary data.</text>
</comment>
<dbReference type="SMART" id="SM00191">
    <property type="entry name" value="Int_alpha"/>
    <property type="match status" value="5"/>
</dbReference>
<evidence type="ECO:0000256" key="4">
    <source>
        <dbReference type="SAM" id="SignalP"/>
    </source>
</evidence>
<keyword evidence="2" id="KW-0677">Repeat</keyword>
<accession>A0ABV7J9P0</accession>
<evidence type="ECO:0008006" key="7">
    <source>
        <dbReference type="Google" id="ProtNLM"/>
    </source>
</evidence>
<feature type="chain" id="PRO_5046044861" description="FG-GAP repeat protein" evidence="4">
    <location>
        <begin position="22"/>
        <end position="710"/>
    </location>
</feature>
<dbReference type="PANTHER" id="PTHR36220">
    <property type="entry name" value="UNNAMED PRODUCT"/>
    <property type="match status" value="1"/>
</dbReference>
<dbReference type="InterPro" id="IPR013519">
    <property type="entry name" value="Int_alpha_beta-p"/>
</dbReference>
<keyword evidence="3" id="KW-0325">Glycoprotein</keyword>
<evidence type="ECO:0000313" key="6">
    <source>
        <dbReference type="Proteomes" id="UP001595533"/>
    </source>
</evidence>
<dbReference type="InterPro" id="IPR028994">
    <property type="entry name" value="Integrin_alpha_N"/>
</dbReference>
<protein>
    <recommendedName>
        <fullName evidence="7">FG-GAP repeat protein</fullName>
    </recommendedName>
</protein>
<dbReference type="Pfam" id="PF14312">
    <property type="entry name" value="FG-GAP_2"/>
    <property type="match status" value="4"/>
</dbReference>
<feature type="signal peptide" evidence="4">
    <location>
        <begin position="1"/>
        <end position="21"/>
    </location>
</feature>
<reference evidence="6" key="1">
    <citation type="journal article" date="2019" name="Int. J. Syst. Evol. Microbiol.">
        <title>The Global Catalogue of Microorganisms (GCM) 10K type strain sequencing project: providing services to taxonomists for standard genome sequencing and annotation.</title>
        <authorList>
            <consortium name="The Broad Institute Genomics Platform"/>
            <consortium name="The Broad Institute Genome Sequencing Center for Infectious Disease"/>
            <person name="Wu L."/>
            <person name="Ma J."/>
        </authorList>
    </citation>
    <scope>NUCLEOTIDE SEQUENCE [LARGE SCALE GENOMIC DNA]</scope>
    <source>
        <strain evidence="6">KCTC 42953</strain>
    </source>
</reference>
<dbReference type="SUPFAM" id="SSF69318">
    <property type="entry name" value="Integrin alpha N-terminal domain"/>
    <property type="match status" value="1"/>
</dbReference>
<dbReference type="RefSeq" id="WP_077410868.1">
    <property type="nucleotide sequence ID" value="NZ_JBHRTS010000005.1"/>
</dbReference>
<evidence type="ECO:0000256" key="2">
    <source>
        <dbReference type="ARBA" id="ARBA00022737"/>
    </source>
</evidence>
<gene>
    <name evidence="5" type="ORF">ACFODZ_11300</name>
</gene>
<name>A0ABV7J9P0_9GAMM</name>
<evidence type="ECO:0000256" key="3">
    <source>
        <dbReference type="ARBA" id="ARBA00023180"/>
    </source>
</evidence>
<keyword evidence="1 4" id="KW-0732">Signal</keyword>
<dbReference type="EMBL" id="JBHRTS010000005">
    <property type="protein sequence ID" value="MFC3194825.1"/>
    <property type="molecule type" value="Genomic_DNA"/>
</dbReference>
<dbReference type="InterPro" id="IPR013517">
    <property type="entry name" value="FG-GAP"/>
</dbReference>
<sequence length="710" mass="77330">MNKLLLCVLILFAESLYSTSAATQLPGASLSATFHGWSVDVEGEVAVVGAPLGWVSVGDGSDRAGAVYVYRQQTGEWTLEQVLNPTDLAAGDQFGDSVRIHQGRIVVSAPYHDPVINNVVTEDAGVVYVFEYRNSEWTQTSQIIRPNAKANDWFGKQLTVGVDRIFISALELGMPADQQRGAIHVYDLVAGEWTETAVIRNDLPYETGGLLGSWPMSYHQGQLAAAVNTFQMDQYTGYVHVYTEEQDNWMLQQVISSPDGMPGDFFGASVSVFSDHLLVGASAETGSNGESQAGAAYVFQKIGEQWSLSQKLTARVADESDNFGIEVVMADEQLIIGQRHTGTDENNINGQVYVYNQEDSGWQLVRVIKADTDTNHDDFGQALGLDHDRLVVGAPFSSSRQGMAYVYDIQPNAERFTLNEGLNGNWYNLETQGQGLFFDVRPEHDYAYAGWFTYDTMPVSAGGDIGDAGHRWLVGNGLINQSTQSISFDLLYAAGGLFDNNQAVIGPAVNPYGSMTVVFDGCDQAQVSYQIPSQNLSGQFTINRPVNSGSAVCQDFASGSLDQSPDVFDQRLTGHWYNPDTSGQGMFIDQFYGTDAAFLGWFTFDTMDAADTPAAQVGANGQRWLVGAGQVDDMNPAVLNYQLYYTSGGYFDDPAEVSLEGANGYGTLRIEFLDCAHAAVSYEVPAVGVAGQFEMIRLFTQASELCPDIR</sequence>
<keyword evidence="6" id="KW-1185">Reference proteome</keyword>
<proteinExistence type="predicted"/>
<evidence type="ECO:0000256" key="1">
    <source>
        <dbReference type="ARBA" id="ARBA00022729"/>
    </source>
</evidence>